<dbReference type="AlphaFoldDB" id="A0A2N5Y7D6"/>
<evidence type="ECO:0000256" key="1">
    <source>
        <dbReference type="ARBA" id="ARBA00022475"/>
    </source>
</evidence>
<organism evidence="6 7">
    <name type="scientific">Kineobactrum sediminis</name>
    <dbReference type="NCBI Taxonomy" id="1905677"/>
    <lineage>
        <taxon>Bacteria</taxon>
        <taxon>Pseudomonadati</taxon>
        <taxon>Pseudomonadota</taxon>
        <taxon>Gammaproteobacteria</taxon>
        <taxon>Cellvibrionales</taxon>
        <taxon>Halieaceae</taxon>
        <taxon>Kineobactrum</taxon>
    </lineage>
</organism>
<evidence type="ECO:0000256" key="4">
    <source>
        <dbReference type="ARBA" id="ARBA00023136"/>
    </source>
</evidence>
<dbReference type="Pfam" id="PF02300">
    <property type="entry name" value="Fumarate_red_C"/>
    <property type="match status" value="1"/>
</dbReference>
<feature type="transmembrane region" description="Helical" evidence="5">
    <location>
        <begin position="28"/>
        <end position="47"/>
    </location>
</feature>
<accession>A0A2N5Y7D6</accession>
<evidence type="ECO:0000313" key="6">
    <source>
        <dbReference type="EMBL" id="PLW84296.1"/>
    </source>
</evidence>
<dbReference type="Proteomes" id="UP000234845">
    <property type="component" value="Unassembled WGS sequence"/>
</dbReference>
<keyword evidence="7" id="KW-1185">Reference proteome</keyword>
<keyword evidence="4 5" id="KW-0472">Membrane</keyword>
<keyword evidence="2 5" id="KW-0812">Transmembrane</keyword>
<keyword evidence="1" id="KW-1003">Cell membrane</keyword>
<feature type="transmembrane region" description="Helical" evidence="5">
    <location>
        <begin position="67"/>
        <end position="88"/>
    </location>
</feature>
<evidence type="ECO:0000313" key="7">
    <source>
        <dbReference type="Proteomes" id="UP000234845"/>
    </source>
</evidence>
<dbReference type="PIRSF" id="PIRSF000180">
    <property type="entry name" value="FrdC"/>
    <property type="match status" value="1"/>
</dbReference>
<dbReference type="Gene3D" id="1.20.1300.10">
    <property type="entry name" value="Fumarate reductase/succinate dehydrogenase, transmembrane subunit"/>
    <property type="match status" value="1"/>
</dbReference>
<evidence type="ECO:0000256" key="2">
    <source>
        <dbReference type="ARBA" id="ARBA00022692"/>
    </source>
</evidence>
<evidence type="ECO:0000256" key="5">
    <source>
        <dbReference type="SAM" id="Phobius"/>
    </source>
</evidence>
<reference evidence="7" key="1">
    <citation type="submission" date="2017-11" db="EMBL/GenBank/DDBJ databases">
        <title>The draft genome sequence of Chromatocurvus sp. F02.</title>
        <authorList>
            <person name="Du Z.-J."/>
            <person name="Chang Y.-Q."/>
        </authorList>
    </citation>
    <scope>NUCLEOTIDE SEQUENCE [LARGE SCALE GENOMIC DNA]</scope>
    <source>
        <strain evidence="7">F02</strain>
    </source>
</reference>
<feature type="transmembrane region" description="Helical" evidence="5">
    <location>
        <begin position="109"/>
        <end position="130"/>
    </location>
</feature>
<dbReference type="RefSeq" id="WP_101519932.1">
    <property type="nucleotide sequence ID" value="NZ_PKLZ01000001.1"/>
</dbReference>
<dbReference type="SUPFAM" id="SSF81343">
    <property type="entry name" value="Fumarate reductase respiratory complex transmembrane subunits"/>
    <property type="match status" value="1"/>
</dbReference>
<dbReference type="InterPro" id="IPR034804">
    <property type="entry name" value="SQR/QFR_C/D"/>
</dbReference>
<proteinExistence type="predicted"/>
<name>A0A2N5Y7D6_9GAMM</name>
<comment type="caution">
    <text evidence="6">The sequence shown here is derived from an EMBL/GenBank/DDBJ whole genome shotgun (WGS) entry which is preliminary data.</text>
</comment>
<evidence type="ECO:0000256" key="3">
    <source>
        <dbReference type="ARBA" id="ARBA00022989"/>
    </source>
</evidence>
<sequence length="133" mass="15145">MRKPYVQRQRADWWLRNPAYRRYMLREATALPLLFYTLLLMSGLYQFTRGEAAFLGWLELLRNPWLLALHGVALAAALFHAVTWIALVPKILVIDTDRLRVSPTVVKRLHQVGAVVCNVGLLLLVLLLVGGGR</sequence>
<gene>
    <name evidence="6" type="ORF">CWI75_02855</name>
</gene>
<dbReference type="EMBL" id="PKLZ01000001">
    <property type="protein sequence ID" value="PLW84296.1"/>
    <property type="molecule type" value="Genomic_DNA"/>
</dbReference>
<protein>
    <submittedName>
        <fullName evidence="6">Fumarate reductase subunit C</fullName>
    </submittedName>
</protein>
<dbReference type="OrthoDB" id="8909678at2"/>
<dbReference type="GO" id="GO:0016020">
    <property type="term" value="C:membrane"/>
    <property type="evidence" value="ECO:0007669"/>
    <property type="project" value="InterPro"/>
</dbReference>
<keyword evidence="3 5" id="KW-1133">Transmembrane helix</keyword>
<dbReference type="InterPro" id="IPR003510">
    <property type="entry name" value="Fumarate_red_C"/>
</dbReference>